<dbReference type="InterPro" id="IPR000182">
    <property type="entry name" value="GNAT_dom"/>
</dbReference>
<dbReference type="CDD" id="cd04301">
    <property type="entry name" value="NAT_SF"/>
    <property type="match status" value="1"/>
</dbReference>
<sequence length="177" mass="19458">MTIELRPWVAEDAPALSAAYQENLELRIQFGGANLSTIGQAHRYIRQQLSFSGSSRPWAIALDDVVVGHVGLSAIERRHGTAWASYWLTSEARGHGYAARALATVAGVAFEDGLFRLELGHRINNPASCGVASRAGFLAEGIERQKLQYGTERFDVETHARLRTDPRPDLIPHPISL</sequence>
<comment type="caution">
    <text evidence="2">The sequence shown here is derived from an EMBL/GenBank/DDBJ whole genome shotgun (WGS) entry which is preliminary data.</text>
</comment>
<evidence type="ECO:0000259" key="1">
    <source>
        <dbReference type="PROSITE" id="PS51186"/>
    </source>
</evidence>
<dbReference type="GO" id="GO:0008999">
    <property type="term" value="F:protein-N-terminal-alanine acetyltransferase activity"/>
    <property type="evidence" value="ECO:0007669"/>
    <property type="project" value="TreeGrafter"/>
</dbReference>
<dbReference type="InterPro" id="IPR016181">
    <property type="entry name" value="Acyl_CoA_acyltransferase"/>
</dbReference>
<gene>
    <name evidence="2" type="ORF">C4K88_16645</name>
</gene>
<accession>A0A2S5ITI3</accession>
<feature type="domain" description="N-acetyltransferase" evidence="1">
    <location>
        <begin position="3"/>
        <end position="163"/>
    </location>
</feature>
<dbReference type="Proteomes" id="UP000239297">
    <property type="component" value="Unassembled WGS sequence"/>
</dbReference>
<dbReference type="SUPFAM" id="SSF55729">
    <property type="entry name" value="Acyl-CoA N-acyltransferases (Nat)"/>
    <property type="match status" value="1"/>
</dbReference>
<dbReference type="Gene3D" id="3.40.630.30">
    <property type="match status" value="1"/>
</dbReference>
<reference evidence="2 3" key="1">
    <citation type="journal article" date="2014" name="Int. J. Syst. Evol. Microbiol.">
        <title>Arthrobacter pityocampae sp. nov., isolated from Thaumetopoea pityocampa (Lep., Thaumetopoeidae).</title>
        <authorList>
            <person name="Ince I.A."/>
            <person name="Demirbag Z."/>
            <person name="Kati H."/>
        </authorList>
    </citation>
    <scope>NUCLEOTIDE SEQUENCE [LARGE SCALE GENOMIC DNA]</scope>
    <source>
        <strain evidence="2 3">Tp2</strain>
    </source>
</reference>
<dbReference type="RefSeq" id="WP_104122795.1">
    <property type="nucleotide sequence ID" value="NZ_PRKW01000008.1"/>
</dbReference>
<protein>
    <submittedName>
        <fullName evidence="2">GNAT family N-acetyltransferase</fullName>
    </submittedName>
</protein>
<dbReference type="GO" id="GO:1990189">
    <property type="term" value="F:protein N-terminal-serine acetyltransferase activity"/>
    <property type="evidence" value="ECO:0007669"/>
    <property type="project" value="TreeGrafter"/>
</dbReference>
<keyword evidence="2" id="KW-0808">Transferase</keyword>
<proteinExistence type="predicted"/>
<dbReference type="PANTHER" id="PTHR43441">
    <property type="entry name" value="RIBOSOMAL-PROTEIN-SERINE ACETYLTRANSFERASE"/>
    <property type="match status" value="1"/>
</dbReference>
<evidence type="ECO:0000313" key="2">
    <source>
        <dbReference type="EMBL" id="PPB47859.1"/>
    </source>
</evidence>
<dbReference type="Pfam" id="PF13302">
    <property type="entry name" value="Acetyltransf_3"/>
    <property type="match status" value="1"/>
</dbReference>
<dbReference type="AlphaFoldDB" id="A0A2S5ITI3"/>
<keyword evidence="3" id="KW-1185">Reference proteome</keyword>
<dbReference type="GO" id="GO:0005737">
    <property type="term" value="C:cytoplasm"/>
    <property type="evidence" value="ECO:0007669"/>
    <property type="project" value="TreeGrafter"/>
</dbReference>
<evidence type="ECO:0000313" key="3">
    <source>
        <dbReference type="Proteomes" id="UP000239297"/>
    </source>
</evidence>
<name>A0A2S5ITI3_9MICC</name>
<dbReference type="InterPro" id="IPR051908">
    <property type="entry name" value="Ribosomal_N-acetyltransferase"/>
</dbReference>
<dbReference type="EMBL" id="PRKW01000008">
    <property type="protein sequence ID" value="PPB47859.1"/>
    <property type="molecule type" value="Genomic_DNA"/>
</dbReference>
<dbReference type="OrthoDB" id="2061990at2"/>
<dbReference type="PANTHER" id="PTHR43441:SF10">
    <property type="entry name" value="ACETYLTRANSFERASE"/>
    <property type="match status" value="1"/>
</dbReference>
<organism evidence="2 3">
    <name type="scientific">Arthrobacter pityocampae</name>
    <dbReference type="NCBI Taxonomy" id="547334"/>
    <lineage>
        <taxon>Bacteria</taxon>
        <taxon>Bacillati</taxon>
        <taxon>Actinomycetota</taxon>
        <taxon>Actinomycetes</taxon>
        <taxon>Micrococcales</taxon>
        <taxon>Micrococcaceae</taxon>
        <taxon>Arthrobacter</taxon>
    </lineage>
</organism>
<dbReference type="PROSITE" id="PS51186">
    <property type="entry name" value="GNAT"/>
    <property type="match status" value="1"/>
</dbReference>